<organism evidence="2 3">
    <name type="scientific">Pontibacter aquaedesilientis</name>
    <dbReference type="NCBI Taxonomy" id="2766980"/>
    <lineage>
        <taxon>Bacteria</taxon>
        <taxon>Pseudomonadati</taxon>
        <taxon>Bacteroidota</taxon>
        <taxon>Cytophagia</taxon>
        <taxon>Cytophagales</taxon>
        <taxon>Hymenobacteraceae</taxon>
        <taxon>Pontibacter</taxon>
    </lineage>
</organism>
<dbReference type="Proteomes" id="UP000625551">
    <property type="component" value="Unassembled WGS sequence"/>
</dbReference>
<feature type="domain" description="Sulfatase N-terminal" evidence="1">
    <location>
        <begin position="50"/>
        <end position="311"/>
    </location>
</feature>
<dbReference type="PANTHER" id="PTHR10151:SF120">
    <property type="entry name" value="BIS(5'-ADENOSYL)-TRIPHOSPHATASE"/>
    <property type="match status" value="1"/>
</dbReference>
<evidence type="ECO:0000259" key="1">
    <source>
        <dbReference type="Pfam" id="PF00884"/>
    </source>
</evidence>
<dbReference type="PANTHER" id="PTHR10151">
    <property type="entry name" value="ECTONUCLEOTIDE PYROPHOSPHATASE/PHOSPHODIESTERASE"/>
    <property type="match status" value="1"/>
</dbReference>
<evidence type="ECO:0000313" key="2">
    <source>
        <dbReference type="EMBL" id="MBD1398749.1"/>
    </source>
</evidence>
<sequence>MKPFWKDRRTNKSYTFGRGLFSALVLTSIALLLSCASMNTKEKGMRTEYVVIVVIDGTRWSETWGATPGLIPNMSGELRKEGSFLPKFYNDAYTYTNSGHAAILTGVNQPIDNYGDELPANPSIFQYYLKQTGKPATSAWIVSSKDKLHILADTKRPDWKGTFNPSVNAGVNGPGTGYRQDSLTLVEAKRVLATHKPNLMLINFMEPDGYAHAGNEEYYLRGIMRNDRYVKELWDFLNEQAPFKGNTTLLITTDHGRHLDGIDGGWMEHGDNCAGCQQSYLLALGPDFRRGEIETRYTLIDIAPTVARLLNFTMDSVVVVPRVDTTVVELAMDTTLMAARKDSIRLEIKMDTTVLKARVIEELFSGKGRR</sequence>
<accession>A0ABR7XKB9</accession>
<dbReference type="SUPFAM" id="SSF53649">
    <property type="entry name" value="Alkaline phosphatase-like"/>
    <property type="match status" value="1"/>
</dbReference>
<proteinExistence type="predicted"/>
<reference evidence="2 3" key="1">
    <citation type="submission" date="2020-09" db="EMBL/GenBank/DDBJ databases">
        <title>Genome sequencing and assembly of Pontibacter sp.</title>
        <authorList>
            <person name="Chhetri G."/>
        </authorList>
    </citation>
    <scope>NUCLEOTIDE SEQUENCE [LARGE SCALE GENOMIC DNA]</scope>
    <source>
        <strain evidence="2 3">JH31</strain>
    </source>
</reference>
<keyword evidence="3" id="KW-1185">Reference proteome</keyword>
<comment type="caution">
    <text evidence="2">The sequence shown here is derived from an EMBL/GenBank/DDBJ whole genome shotgun (WGS) entry which is preliminary data.</text>
</comment>
<dbReference type="Pfam" id="PF00884">
    <property type="entry name" value="Sulfatase"/>
    <property type="match status" value="1"/>
</dbReference>
<dbReference type="EMBL" id="JACXAJ010000010">
    <property type="protein sequence ID" value="MBD1398749.1"/>
    <property type="molecule type" value="Genomic_DNA"/>
</dbReference>
<dbReference type="Gene3D" id="3.40.720.10">
    <property type="entry name" value="Alkaline Phosphatase, subunit A"/>
    <property type="match status" value="2"/>
</dbReference>
<dbReference type="PROSITE" id="PS51257">
    <property type="entry name" value="PROKAR_LIPOPROTEIN"/>
    <property type="match status" value="1"/>
</dbReference>
<dbReference type="InterPro" id="IPR017850">
    <property type="entry name" value="Alkaline_phosphatase_core_sf"/>
</dbReference>
<gene>
    <name evidence="2" type="ORF">H9Q13_16365</name>
</gene>
<dbReference type="InterPro" id="IPR000917">
    <property type="entry name" value="Sulfatase_N"/>
</dbReference>
<protein>
    <submittedName>
        <fullName evidence="2">Alkaline phosphatase family protein</fullName>
    </submittedName>
</protein>
<name>A0ABR7XKB9_9BACT</name>
<evidence type="ECO:0000313" key="3">
    <source>
        <dbReference type="Proteomes" id="UP000625551"/>
    </source>
</evidence>